<sequence>MQYFELENFEERFCLNRTQCEGLLLHIGPDCVSPTGRSMALTAADKLLMALRFYTSGGFYYSVGDTNGPSKASIC</sequence>
<evidence type="ECO:0000313" key="2">
    <source>
        <dbReference type="WBParaSite" id="PSAMB.scaffold9593size4814.g32586.t1"/>
    </source>
</evidence>
<organism evidence="1 2">
    <name type="scientific">Plectus sambesii</name>
    <dbReference type="NCBI Taxonomy" id="2011161"/>
    <lineage>
        <taxon>Eukaryota</taxon>
        <taxon>Metazoa</taxon>
        <taxon>Ecdysozoa</taxon>
        <taxon>Nematoda</taxon>
        <taxon>Chromadorea</taxon>
        <taxon>Plectida</taxon>
        <taxon>Plectina</taxon>
        <taxon>Plectoidea</taxon>
        <taxon>Plectidae</taxon>
        <taxon>Plectus</taxon>
    </lineage>
</organism>
<keyword evidence="1" id="KW-1185">Reference proteome</keyword>
<dbReference type="Proteomes" id="UP000887566">
    <property type="component" value="Unplaced"/>
</dbReference>
<protein>
    <submittedName>
        <fullName evidence="2">Uncharacterized protein</fullName>
    </submittedName>
</protein>
<name>A0A914XMQ1_9BILA</name>
<dbReference type="AlphaFoldDB" id="A0A914XMQ1"/>
<reference evidence="2" key="1">
    <citation type="submission" date="2022-11" db="UniProtKB">
        <authorList>
            <consortium name="WormBaseParasite"/>
        </authorList>
    </citation>
    <scope>IDENTIFICATION</scope>
</reference>
<accession>A0A914XMQ1</accession>
<evidence type="ECO:0000313" key="1">
    <source>
        <dbReference type="Proteomes" id="UP000887566"/>
    </source>
</evidence>
<proteinExistence type="predicted"/>
<dbReference type="WBParaSite" id="PSAMB.scaffold9593size4814.g32586.t1">
    <property type="protein sequence ID" value="PSAMB.scaffold9593size4814.g32586.t1"/>
    <property type="gene ID" value="PSAMB.scaffold9593size4814.g32586"/>
</dbReference>